<sequence length="107" mass="11840">MKTCILLIFSVLFYYNLHLALGGAENFDQIIEIVDELSSPFPSFAGSSLPDCDVGPFGAPLPSTTAACITGRCPKTRIIFIKHFINNEQQCCCIEWTKFDISNNKTS</sequence>
<reference evidence="2" key="1">
    <citation type="submission" date="2021-03" db="EMBL/GenBank/DDBJ databases">
        <title>Chromosome level genome of the anhydrobiotic midge Polypedilum vanderplanki.</title>
        <authorList>
            <person name="Yoshida Y."/>
            <person name="Kikawada T."/>
            <person name="Gusev O."/>
        </authorList>
    </citation>
    <scope>NUCLEOTIDE SEQUENCE</scope>
    <source>
        <strain evidence="2">NIAS01</strain>
        <tissue evidence="2">Whole body or cell culture</tissue>
    </source>
</reference>
<gene>
    <name evidence="2" type="ORF">PVAND_010601</name>
</gene>
<comment type="caution">
    <text evidence="2">The sequence shown here is derived from an EMBL/GenBank/DDBJ whole genome shotgun (WGS) entry which is preliminary data.</text>
</comment>
<name>A0A9J6CGS0_POLVA</name>
<evidence type="ECO:0000313" key="3">
    <source>
        <dbReference type="Proteomes" id="UP001107558"/>
    </source>
</evidence>
<evidence type="ECO:0000313" key="2">
    <source>
        <dbReference type="EMBL" id="KAG5681141.1"/>
    </source>
</evidence>
<evidence type="ECO:0000256" key="1">
    <source>
        <dbReference type="SAM" id="SignalP"/>
    </source>
</evidence>
<proteinExistence type="predicted"/>
<keyword evidence="3" id="KW-1185">Reference proteome</keyword>
<feature type="chain" id="PRO_5039939931" evidence="1">
    <location>
        <begin position="23"/>
        <end position="107"/>
    </location>
</feature>
<accession>A0A9J6CGS0</accession>
<dbReference type="Proteomes" id="UP001107558">
    <property type="component" value="Chromosome 1"/>
</dbReference>
<feature type="signal peptide" evidence="1">
    <location>
        <begin position="1"/>
        <end position="22"/>
    </location>
</feature>
<keyword evidence="1" id="KW-0732">Signal</keyword>
<organism evidence="2 3">
    <name type="scientific">Polypedilum vanderplanki</name>
    <name type="common">Sleeping chironomid midge</name>
    <dbReference type="NCBI Taxonomy" id="319348"/>
    <lineage>
        <taxon>Eukaryota</taxon>
        <taxon>Metazoa</taxon>
        <taxon>Ecdysozoa</taxon>
        <taxon>Arthropoda</taxon>
        <taxon>Hexapoda</taxon>
        <taxon>Insecta</taxon>
        <taxon>Pterygota</taxon>
        <taxon>Neoptera</taxon>
        <taxon>Endopterygota</taxon>
        <taxon>Diptera</taxon>
        <taxon>Nematocera</taxon>
        <taxon>Chironomoidea</taxon>
        <taxon>Chironomidae</taxon>
        <taxon>Chironominae</taxon>
        <taxon>Polypedilum</taxon>
        <taxon>Polypedilum</taxon>
    </lineage>
</organism>
<dbReference type="EMBL" id="JADBJN010000001">
    <property type="protein sequence ID" value="KAG5681141.1"/>
    <property type="molecule type" value="Genomic_DNA"/>
</dbReference>
<dbReference type="AlphaFoldDB" id="A0A9J6CGS0"/>
<protein>
    <submittedName>
        <fullName evidence="2">Uncharacterized protein</fullName>
    </submittedName>
</protein>